<evidence type="ECO:0000313" key="1">
    <source>
        <dbReference type="EMBL" id="KAJ7520864.1"/>
    </source>
</evidence>
<gene>
    <name evidence="1" type="ORF">O6H91_19G026600</name>
</gene>
<name>A0ACC2ATP3_DIPCM</name>
<dbReference type="EMBL" id="CM055110">
    <property type="protein sequence ID" value="KAJ7520864.1"/>
    <property type="molecule type" value="Genomic_DNA"/>
</dbReference>
<sequence>MYELSTQFLRTPTMVSHHGGCRFVHKGARLHRQVPSRVGSANLVARNAFSSTTNPVHDLIQGMITRDDALQSPLEDLTIPSATSNPEAINTFPQYSRMEGDREILDIVMPNQLPKPVDSSMASSVTSLNRGDEKRIASATISSQMDIHSGEIDLTFGMRTNCCIRNIDEGTLAETGIESSGEVDSGRSLIHRSHGSTTQEKQISKSISSSLRNSSRTCSHCGTSKTPLWRSGPLGPKSLCNACGIRLKKASRRIAKIELQGTPLLHAPSLRNSSKAFNHSVADKYDRHTSKRSKLSITRKEADETNSHRDAGHEFSHIKSSLAGFSERKKLTRELRMVHVAPRDEEEGAALLMALSCGYCLNAES</sequence>
<dbReference type="Proteomes" id="UP001162992">
    <property type="component" value="Chromosome 19"/>
</dbReference>
<reference evidence="2" key="1">
    <citation type="journal article" date="2024" name="Proc. Natl. Acad. Sci. U.S.A.">
        <title>Extraordinary preservation of gene collinearity over three hundred million years revealed in homosporous lycophytes.</title>
        <authorList>
            <person name="Li C."/>
            <person name="Wickell D."/>
            <person name="Kuo L.Y."/>
            <person name="Chen X."/>
            <person name="Nie B."/>
            <person name="Liao X."/>
            <person name="Peng D."/>
            <person name="Ji J."/>
            <person name="Jenkins J."/>
            <person name="Williams M."/>
            <person name="Shu S."/>
            <person name="Plott C."/>
            <person name="Barry K."/>
            <person name="Rajasekar S."/>
            <person name="Grimwood J."/>
            <person name="Han X."/>
            <person name="Sun S."/>
            <person name="Hou Z."/>
            <person name="He W."/>
            <person name="Dai G."/>
            <person name="Sun C."/>
            <person name="Schmutz J."/>
            <person name="Leebens-Mack J.H."/>
            <person name="Li F.W."/>
            <person name="Wang L."/>
        </authorList>
    </citation>
    <scope>NUCLEOTIDE SEQUENCE [LARGE SCALE GENOMIC DNA]</scope>
    <source>
        <strain evidence="2">cv. PW_Plant_1</strain>
    </source>
</reference>
<organism evidence="1 2">
    <name type="scientific">Diphasiastrum complanatum</name>
    <name type="common">Issler's clubmoss</name>
    <name type="synonym">Lycopodium complanatum</name>
    <dbReference type="NCBI Taxonomy" id="34168"/>
    <lineage>
        <taxon>Eukaryota</taxon>
        <taxon>Viridiplantae</taxon>
        <taxon>Streptophyta</taxon>
        <taxon>Embryophyta</taxon>
        <taxon>Tracheophyta</taxon>
        <taxon>Lycopodiopsida</taxon>
        <taxon>Lycopodiales</taxon>
        <taxon>Lycopodiaceae</taxon>
        <taxon>Lycopodioideae</taxon>
        <taxon>Diphasiastrum</taxon>
    </lineage>
</organism>
<evidence type="ECO:0000313" key="2">
    <source>
        <dbReference type="Proteomes" id="UP001162992"/>
    </source>
</evidence>
<proteinExistence type="predicted"/>
<comment type="caution">
    <text evidence="1">The sequence shown here is derived from an EMBL/GenBank/DDBJ whole genome shotgun (WGS) entry which is preliminary data.</text>
</comment>
<keyword evidence="2" id="KW-1185">Reference proteome</keyword>
<protein>
    <submittedName>
        <fullName evidence="1">Uncharacterized protein</fullName>
    </submittedName>
</protein>
<accession>A0ACC2ATP3</accession>